<name>A0A212JCP4_9BACT</name>
<evidence type="ECO:0000259" key="1">
    <source>
        <dbReference type="Pfam" id="PF08522"/>
    </source>
</evidence>
<dbReference type="InterPro" id="IPR036278">
    <property type="entry name" value="Sialidase_sf"/>
</dbReference>
<dbReference type="InterPro" id="IPR013728">
    <property type="entry name" value="BT_3987-like_N"/>
</dbReference>
<proteinExistence type="predicted"/>
<dbReference type="RefSeq" id="WP_296940151.1">
    <property type="nucleotide sequence ID" value="NZ_LT599032.1"/>
</dbReference>
<feature type="domain" description="BT-3987-like N-terminal" evidence="1">
    <location>
        <begin position="52"/>
        <end position="158"/>
    </location>
</feature>
<gene>
    <name evidence="2" type="ORF">KL86DYS1_11851</name>
</gene>
<organism evidence="2">
    <name type="scientific">uncultured Dysgonomonas sp</name>
    <dbReference type="NCBI Taxonomy" id="206096"/>
    <lineage>
        <taxon>Bacteria</taxon>
        <taxon>Pseudomonadati</taxon>
        <taxon>Bacteroidota</taxon>
        <taxon>Bacteroidia</taxon>
        <taxon>Bacteroidales</taxon>
        <taxon>Dysgonomonadaceae</taxon>
        <taxon>Dysgonomonas</taxon>
        <taxon>environmental samples</taxon>
    </lineage>
</organism>
<dbReference type="EMBL" id="FLUM01000001">
    <property type="protein sequence ID" value="SBV97214.1"/>
    <property type="molecule type" value="Genomic_DNA"/>
</dbReference>
<dbReference type="Gene3D" id="2.130.10.10">
    <property type="entry name" value="YVTN repeat-like/Quinoprotein amine dehydrogenase"/>
    <property type="match status" value="1"/>
</dbReference>
<accession>A0A212JCP4</accession>
<protein>
    <submittedName>
        <fullName evidence="2">Periplasmic protein (Modular protein)</fullName>
    </submittedName>
</protein>
<dbReference type="Gene3D" id="2.60.40.1740">
    <property type="entry name" value="hypothetical protein (bacova_03559)"/>
    <property type="match status" value="1"/>
</dbReference>
<dbReference type="InterPro" id="IPR015943">
    <property type="entry name" value="WD40/YVTN_repeat-like_dom_sf"/>
</dbReference>
<dbReference type="AlphaFoldDB" id="A0A212JCP4"/>
<dbReference type="SUPFAM" id="SSF50939">
    <property type="entry name" value="Sialidases"/>
    <property type="match status" value="1"/>
</dbReference>
<dbReference type="CDD" id="cd15482">
    <property type="entry name" value="Sialidase_non-viral"/>
    <property type="match status" value="1"/>
</dbReference>
<reference evidence="2" key="1">
    <citation type="submission" date="2016-04" db="EMBL/GenBank/DDBJ databases">
        <authorList>
            <person name="Evans L.H."/>
            <person name="Alamgir A."/>
            <person name="Owens N."/>
            <person name="Weber N.D."/>
            <person name="Virtaneva K."/>
            <person name="Barbian K."/>
            <person name="Babar A."/>
            <person name="Rosenke K."/>
        </authorList>
    </citation>
    <scope>NUCLEOTIDE SEQUENCE</scope>
    <source>
        <strain evidence="2">86-1</strain>
    </source>
</reference>
<evidence type="ECO:0000313" key="2">
    <source>
        <dbReference type="EMBL" id="SBV97214.1"/>
    </source>
</evidence>
<sequence>MRPRIFGLLGLIIILLSVCSGTNNKYGLLDKDDFYLSDTLSCEIKTILWYSANADTTIIVDIYRSGEINEDVHVNISINPDSSDRKIENARLDAKPNIFKYSALLASDYYRLPGSYLFKKGEQKCSIALLVKKNALLNNWDGALESYILPVTLSPSSPYANIKSSTAMVVFSRMKAPGTVIAHIPASEKKFIGSPSICIMPNGNYIASHDENTVVNPTTNNITHVYRSEDKGKTWAYMSKITGQFWSSVFVYQGDLYIHGPDKVAGKLVIRKSTDYGKTWTNPDKDTNGLLLERRISGAPTPVIFHKERIWRAIEDASFSGNNSEGKWRYQAMMTSAPMGSDLLDASNWTTSNTLQYDSTYLDGKFGGWLEGNAVAGPDGKLHNILRVEVPVGCYQYAALVSISDDGKTASFDPHTGFFRMAGGASKFTIRYDELSKKYYTLTNYNYEEYTDIRPTRIRNVLVLMSSDNIRNWKINRILLRHSDVRNVGFQYVDWQFDGEDIIFTSRTSYPDEFGGAMNYHNANYLTFHRIFRFRDTKETDLNRNTT</sequence>
<dbReference type="Pfam" id="PF08522">
    <property type="entry name" value="BT_3987-like_N"/>
    <property type="match status" value="1"/>
</dbReference>